<accession>A0ABM5KS49</accession>
<organism evidence="2 3">
    <name type="scientific">Diabrotica virgifera virgifera</name>
    <name type="common">western corn rootworm</name>
    <dbReference type="NCBI Taxonomy" id="50390"/>
    <lineage>
        <taxon>Eukaryota</taxon>
        <taxon>Metazoa</taxon>
        <taxon>Ecdysozoa</taxon>
        <taxon>Arthropoda</taxon>
        <taxon>Hexapoda</taxon>
        <taxon>Insecta</taxon>
        <taxon>Pterygota</taxon>
        <taxon>Neoptera</taxon>
        <taxon>Endopterygota</taxon>
        <taxon>Coleoptera</taxon>
        <taxon>Polyphaga</taxon>
        <taxon>Cucujiformia</taxon>
        <taxon>Chrysomeloidea</taxon>
        <taxon>Chrysomelidae</taxon>
        <taxon>Galerucinae</taxon>
        <taxon>Diabroticina</taxon>
        <taxon>Diabroticites</taxon>
        <taxon>Diabrotica</taxon>
    </lineage>
</organism>
<reference evidence="2" key="1">
    <citation type="submission" date="2025-05" db="UniProtKB">
        <authorList>
            <consortium name="EnsemblMetazoa"/>
        </authorList>
    </citation>
    <scope>IDENTIFICATION</scope>
</reference>
<feature type="domain" description="Reverse transcriptase" evidence="1">
    <location>
        <begin position="7"/>
        <end position="111"/>
    </location>
</feature>
<sequence>MYYYNTNTFPLEKGIRQGDTISGKLFTALLQSAMRNNNWEHIGVNINGEFLKLRFPDQIVLIANQVDDLTSQLLQDLHSSYTRVGLKINLYKTQNLLLVKNILTNSSQIEQVYTYKDLGHYCHEIKLGTDNQTIESIQRIGRTNMGILRKPEGSP</sequence>
<evidence type="ECO:0000259" key="1">
    <source>
        <dbReference type="Pfam" id="PF00078"/>
    </source>
</evidence>
<evidence type="ECO:0000313" key="3">
    <source>
        <dbReference type="Proteomes" id="UP001652700"/>
    </source>
</evidence>
<name>A0ABM5KS49_DIAVI</name>
<dbReference type="InterPro" id="IPR000477">
    <property type="entry name" value="RT_dom"/>
</dbReference>
<dbReference type="RefSeq" id="XP_050513015.1">
    <property type="nucleotide sequence ID" value="XM_050657058.1"/>
</dbReference>
<dbReference type="PANTHER" id="PTHR47027:SF20">
    <property type="entry name" value="REVERSE TRANSCRIPTASE-LIKE PROTEIN WITH RNA-DIRECTED DNA POLYMERASE DOMAIN"/>
    <property type="match status" value="1"/>
</dbReference>
<keyword evidence="3" id="KW-1185">Reference proteome</keyword>
<dbReference type="GeneID" id="126888690"/>
<evidence type="ECO:0000313" key="2">
    <source>
        <dbReference type="EnsemblMetazoa" id="XP_050513015.1"/>
    </source>
</evidence>
<dbReference type="EnsemblMetazoa" id="XM_050657058.1">
    <property type="protein sequence ID" value="XP_050513015.1"/>
    <property type="gene ID" value="LOC126888690"/>
</dbReference>
<dbReference type="Proteomes" id="UP001652700">
    <property type="component" value="Unplaced"/>
</dbReference>
<proteinExistence type="predicted"/>
<dbReference type="Pfam" id="PF00078">
    <property type="entry name" value="RVT_1"/>
    <property type="match status" value="1"/>
</dbReference>
<dbReference type="PANTHER" id="PTHR47027">
    <property type="entry name" value="REVERSE TRANSCRIPTASE DOMAIN-CONTAINING PROTEIN"/>
    <property type="match status" value="1"/>
</dbReference>
<protein>
    <recommendedName>
        <fullName evidence="1">Reverse transcriptase domain-containing protein</fullName>
    </recommendedName>
</protein>